<dbReference type="SUPFAM" id="SSF53850">
    <property type="entry name" value="Periplasmic binding protein-like II"/>
    <property type="match status" value="1"/>
</dbReference>
<evidence type="ECO:0008006" key="4">
    <source>
        <dbReference type="Google" id="ProtNLM"/>
    </source>
</evidence>
<comment type="caution">
    <text evidence="2">The sequence shown here is derived from an EMBL/GenBank/DDBJ whole genome shotgun (WGS) entry which is preliminary data.</text>
</comment>
<dbReference type="EMBL" id="DRKP01000021">
    <property type="protein sequence ID" value="HEB95133.1"/>
    <property type="molecule type" value="Genomic_DNA"/>
</dbReference>
<name>A0A831W405_9GAMM</name>
<dbReference type="Gene3D" id="3.40.190.10">
    <property type="entry name" value="Periplasmic binding protein-like II"/>
    <property type="match status" value="1"/>
</dbReference>
<accession>A0A831W405</accession>
<dbReference type="AlphaFoldDB" id="A0A831W405"/>
<protein>
    <recommendedName>
        <fullName evidence="4">PBP domain-containing protein</fullName>
    </recommendedName>
</protein>
<organism evidence="2 3">
    <name type="scientific">Sedimenticola thiotaurini</name>
    <dbReference type="NCBI Taxonomy" id="1543721"/>
    <lineage>
        <taxon>Bacteria</taxon>
        <taxon>Pseudomonadati</taxon>
        <taxon>Pseudomonadota</taxon>
        <taxon>Gammaproteobacteria</taxon>
        <taxon>Chromatiales</taxon>
        <taxon>Sedimenticolaceae</taxon>
        <taxon>Sedimenticola</taxon>
    </lineage>
</organism>
<reference evidence="2" key="1">
    <citation type="journal article" date="2020" name="mSystems">
        <title>Genome- and Community-Level Interaction Insights into Carbon Utilization and Element Cycling Functions of Hydrothermarchaeota in Hydrothermal Sediment.</title>
        <authorList>
            <person name="Zhou Z."/>
            <person name="Liu Y."/>
            <person name="Xu W."/>
            <person name="Pan J."/>
            <person name="Luo Z.H."/>
            <person name="Li M."/>
        </authorList>
    </citation>
    <scope>NUCLEOTIDE SEQUENCE [LARGE SCALE GENOMIC DNA]</scope>
    <source>
        <strain evidence="2">HyVt-443</strain>
    </source>
</reference>
<dbReference type="Proteomes" id="UP000886251">
    <property type="component" value="Unassembled WGS sequence"/>
</dbReference>
<proteinExistence type="predicted"/>
<feature type="signal peptide" evidence="1">
    <location>
        <begin position="1"/>
        <end position="15"/>
    </location>
</feature>
<sequence>MILISALWLTLPAVAVELVVNPAVTETSLTQDKVRAIFNMRLLSWPDGTPVRVFVLKDRDPLHREFSKRVLQVFPHQLRRSWDRRVYSGVGQAPQQVDSVDEMRRRVAGTPGAIGYLPEDRIDDSVRKIDLH</sequence>
<keyword evidence="1" id="KW-0732">Signal</keyword>
<feature type="chain" id="PRO_5032828489" description="PBP domain-containing protein" evidence="1">
    <location>
        <begin position="16"/>
        <end position="132"/>
    </location>
</feature>
<evidence type="ECO:0000256" key="1">
    <source>
        <dbReference type="SAM" id="SignalP"/>
    </source>
</evidence>
<evidence type="ECO:0000313" key="3">
    <source>
        <dbReference type="Proteomes" id="UP000886251"/>
    </source>
</evidence>
<evidence type="ECO:0000313" key="2">
    <source>
        <dbReference type="EMBL" id="HEB95133.1"/>
    </source>
</evidence>
<gene>
    <name evidence="2" type="ORF">ENI96_01720</name>
</gene>